<feature type="compositionally biased region" description="Basic residues" evidence="1">
    <location>
        <begin position="92"/>
        <end position="101"/>
    </location>
</feature>
<feature type="region of interest" description="Disordered" evidence="1">
    <location>
        <begin position="1"/>
        <end position="30"/>
    </location>
</feature>
<protein>
    <submittedName>
        <fullName evidence="2">Uncharacterized protein</fullName>
    </submittedName>
</protein>
<evidence type="ECO:0000313" key="3">
    <source>
        <dbReference type="Proteomes" id="UP001295444"/>
    </source>
</evidence>
<reference evidence="2" key="1">
    <citation type="submission" date="2022-03" db="EMBL/GenBank/DDBJ databases">
        <authorList>
            <person name="Alioto T."/>
            <person name="Alioto T."/>
            <person name="Gomez Garrido J."/>
        </authorList>
    </citation>
    <scope>NUCLEOTIDE SEQUENCE</scope>
</reference>
<accession>A0AAD1T1Y4</accession>
<organism evidence="2 3">
    <name type="scientific">Pelobates cultripes</name>
    <name type="common">Western spadefoot toad</name>
    <dbReference type="NCBI Taxonomy" id="61616"/>
    <lineage>
        <taxon>Eukaryota</taxon>
        <taxon>Metazoa</taxon>
        <taxon>Chordata</taxon>
        <taxon>Craniata</taxon>
        <taxon>Vertebrata</taxon>
        <taxon>Euteleostomi</taxon>
        <taxon>Amphibia</taxon>
        <taxon>Batrachia</taxon>
        <taxon>Anura</taxon>
        <taxon>Pelobatoidea</taxon>
        <taxon>Pelobatidae</taxon>
        <taxon>Pelobates</taxon>
    </lineage>
</organism>
<dbReference type="AlphaFoldDB" id="A0AAD1T1Y4"/>
<dbReference type="EMBL" id="OW240920">
    <property type="protein sequence ID" value="CAH2316785.1"/>
    <property type="molecule type" value="Genomic_DNA"/>
</dbReference>
<feature type="region of interest" description="Disordered" evidence="1">
    <location>
        <begin position="68"/>
        <end position="101"/>
    </location>
</feature>
<gene>
    <name evidence="2" type="ORF">PECUL_23A060304</name>
</gene>
<feature type="compositionally biased region" description="Polar residues" evidence="1">
    <location>
        <begin position="17"/>
        <end position="26"/>
    </location>
</feature>
<sequence>MEISSWTVAGGTLPGSALTQKPNCTNDHLPRLKATRGKIPTTQEEGLTLLAADANSIFQLMIPSPRIPAQQTYQPRELADVPADPQSGKWQLTKKTKAAQD</sequence>
<name>A0AAD1T1Y4_PELCU</name>
<evidence type="ECO:0000313" key="2">
    <source>
        <dbReference type="EMBL" id="CAH2316785.1"/>
    </source>
</evidence>
<proteinExistence type="predicted"/>
<keyword evidence="3" id="KW-1185">Reference proteome</keyword>
<dbReference type="Proteomes" id="UP001295444">
    <property type="component" value="Chromosome 09"/>
</dbReference>
<evidence type="ECO:0000256" key="1">
    <source>
        <dbReference type="SAM" id="MobiDB-lite"/>
    </source>
</evidence>